<dbReference type="InterPro" id="IPR016181">
    <property type="entry name" value="Acyl_CoA_acyltransferase"/>
</dbReference>
<dbReference type="SUPFAM" id="SSF55729">
    <property type="entry name" value="Acyl-CoA N-acyltransferases (Nat)"/>
    <property type="match status" value="1"/>
</dbReference>
<dbReference type="EMBL" id="NPIA01000008">
    <property type="protein sequence ID" value="OZM56193.1"/>
    <property type="molecule type" value="Genomic_DNA"/>
</dbReference>
<accession>A0A263BR56</accession>
<reference evidence="2 3" key="2">
    <citation type="submission" date="2017-09" db="EMBL/GenBank/DDBJ databases">
        <title>Bacillus patelloidae sp. nov., isolated from the intestinal tract of a marine limpet.</title>
        <authorList>
            <person name="Liu R."/>
            <person name="Dong C."/>
            <person name="Shao Z."/>
        </authorList>
    </citation>
    <scope>NUCLEOTIDE SEQUENCE [LARGE SCALE GENOMIC DNA]</scope>
    <source>
        <strain evidence="2 3">SA5d-4</strain>
    </source>
</reference>
<dbReference type="AlphaFoldDB" id="A0A263BR56"/>
<dbReference type="CDD" id="cd04301">
    <property type="entry name" value="NAT_SF"/>
    <property type="match status" value="1"/>
</dbReference>
<reference evidence="3" key="1">
    <citation type="submission" date="2017-08" db="EMBL/GenBank/DDBJ databases">
        <authorList>
            <person name="Huang Z."/>
        </authorList>
    </citation>
    <scope>NUCLEOTIDE SEQUENCE [LARGE SCALE GENOMIC DNA]</scope>
    <source>
        <strain evidence="3">SA5d-4</strain>
    </source>
</reference>
<keyword evidence="3" id="KW-1185">Reference proteome</keyword>
<evidence type="ECO:0000259" key="1">
    <source>
        <dbReference type="PROSITE" id="PS51186"/>
    </source>
</evidence>
<dbReference type="Pfam" id="PF13673">
    <property type="entry name" value="Acetyltransf_10"/>
    <property type="match status" value="1"/>
</dbReference>
<evidence type="ECO:0000313" key="3">
    <source>
        <dbReference type="Proteomes" id="UP000217083"/>
    </source>
</evidence>
<organism evidence="2 3">
    <name type="scientific">Lottiidibacillus patelloidae</name>
    <dbReference type="NCBI Taxonomy" id="2670334"/>
    <lineage>
        <taxon>Bacteria</taxon>
        <taxon>Bacillati</taxon>
        <taxon>Bacillota</taxon>
        <taxon>Bacilli</taxon>
        <taxon>Bacillales</taxon>
        <taxon>Bacillaceae</taxon>
        <taxon>Lottiidibacillus</taxon>
    </lineage>
</organism>
<dbReference type="InterPro" id="IPR050276">
    <property type="entry name" value="MshD_Acetyltransferase"/>
</dbReference>
<evidence type="ECO:0000313" key="2">
    <source>
        <dbReference type="EMBL" id="OZM56193.1"/>
    </source>
</evidence>
<sequence length="308" mass="36036">MEITLTEHVQSLQQHIELGDGLRLVFKEPNEYFKYYSIYYGQKYADYYFRRSSETSLEIVSIFNCGYLIIKDENVVGGVFLKPNFMSDLFVVPPYDDYEGLVDKLLEHLKKVSKTEEKIYLREIVEEHVAMYKQKGCQVHEVNYWMIRPTQSMKAMLPEGYISRSISMEDINDIAYLIMKSYKANPVYKQIASKEDYILHVTEFIEKHKDNKIMDECSRVIVDNSNNKIVGVCLHMEFEDYPLIMSLVVDPEHQNKGLGRFLLTHSINISSKEYPATRLAVIKDNSAIELYENLGFIRNKSLTDMHLE</sequence>
<dbReference type="InterPro" id="IPR000182">
    <property type="entry name" value="GNAT_dom"/>
</dbReference>
<protein>
    <submittedName>
        <fullName evidence="2">GNAT family N-acetyltransferase</fullName>
    </submittedName>
</protein>
<dbReference type="GO" id="GO:0016747">
    <property type="term" value="F:acyltransferase activity, transferring groups other than amino-acyl groups"/>
    <property type="evidence" value="ECO:0007669"/>
    <property type="project" value="InterPro"/>
</dbReference>
<gene>
    <name evidence="2" type="ORF">CIB95_13920</name>
</gene>
<proteinExistence type="predicted"/>
<dbReference type="PROSITE" id="PS51186">
    <property type="entry name" value="GNAT"/>
    <property type="match status" value="1"/>
</dbReference>
<name>A0A263BR56_9BACI</name>
<dbReference type="PANTHER" id="PTHR43617">
    <property type="entry name" value="L-AMINO ACID N-ACETYLTRANSFERASE"/>
    <property type="match status" value="1"/>
</dbReference>
<dbReference type="Proteomes" id="UP000217083">
    <property type="component" value="Unassembled WGS sequence"/>
</dbReference>
<dbReference type="PANTHER" id="PTHR43617:SF34">
    <property type="entry name" value="PUTATIVE-RELATED"/>
    <property type="match status" value="1"/>
</dbReference>
<feature type="domain" description="N-acetyltransferase" evidence="1">
    <location>
        <begin position="161"/>
        <end position="308"/>
    </location>
</feature>
<keyword evidence="2" id="KW-0808">Transferase</keyword>
<comment type="caution">
    <text evidence="2">The sequence shown here is derived from an EMBL/GenBank/DDBJ whole genome shotgun (WGS) entry which is preliminary data.</text>
</comment>
<dbReference type="Gene3D" id="3.40.630.30">
    <property type="match status" value="1"/>
</dbReference>